<sequence>MRYARRHHARELTVTEPAHLAVFDVLETAQDGDLRRRPPQDRRGVLERMFRRVPPRSPLTPRHAAAAPDVAQEWYEEKAVAGIEGLMIKPANGPHPPGCG</sequence>
<reference evidence="2" key="1">
    <citation type="submission" date="2020-10" db="EMBL/GenBank/DDBJ databases">
        <title>Sequencing the genomes of 1000 actinobacteria strains.</title>
        <authorList>
            <person name="Klenk H.-P."/>
        </authorList>
    </citation>
    <scope>NUCLEOTIDE SEQUENCE</scope>
    <source>
        <strain evidence="2">DSM 45354</strain>
    </source>
</reference>
<feature type="domain" description="ATP-dependent DNA ligase family profile" evidence="1">
    <location>
        <begin position="20"/>
        <end position="100"/>
    </location>
</feature>
<dbReference type="Gene3D" id="3.30.470.30">
    <property type="entry name" value="DNA ligase/mRNA capping enzyme"/>
    <property type="match status" value="1"/>
</dbReference>
<proteinExistence type="predicted"/>
<accession>A0A927RFW5</accession>
<dbReference type="GO" id="GO:0006310">
    <property type="term" value="P:DNA recombination"/>
    <property type="evidence" value="ECO:0007669"/>
    <property type="project" value="InterPro"/>
</dbReference>
<dbReference type="SUPFAM" id="SSF56091">
    <property type="entry name" value="DNA ligase/mRNA capping enzyme, catalytic domain"/>
    <property type="match status" value="1"/>
</dbReference>
<dbReference type="Pfam" id="PF01068">
    <property type="entry name" value="DNA_ligase_A_M"/>
    <property type="match status" value="1"/>
</dbReference>
<dbReference type="PROSITE" id="PS50160">
    <property type="entry name" value="DNA_LIGASE_A3"/>
    <property type="match status" value="1"/>
</dbReference>
<dbReference type="AlphaFoldDB" id="A0A927RFW5"/>
<name>A0A927RFW5_9ACTN</name>
<keyword evidence="2" id="KW-0436">Ligase</keyword>
<evidence type="ECO:0000259" key="1">
    <source>
        <dbReference type="PROSITE" id="PS50160"/>
    </source>
</evidence>
<organism evidence="2 3">
    <name type="scientific">Actinopolymorpha pittospori</name>
    <dbReference type="NCBI Taxonomy" id="648752"/>
    <lineage>
        <taxon>Bacteria</taxon>
        <taxon>Bacillati</taxon>
        <taxon>Actinomycetota</taxon>
        <taxon>Actinomycetes</taxon>
        <taxon>Propionibacteriales</taxon>
        <taxon>Actinopolymorphaceae</taxon>
        <taxon>Actinopolymorpha</taxon>
    </lineage>
</organism>
<keyword evidence="3" id="KW-1185">Reference proteome</keyword>
<comment type="caution">
    <text evidence="2">The sequence shown here is derived from an EMBL/GenBank/DDBJ whole genome shotgun (WGS) entry which is preliminary data.</text>
</comment>
<dbReference type="Proteomes" id="UP000638648">
    <property type="component" value="Unassembled WGS sequence"/>
</dbReference>
<gene>
    <name evidence="2" type="ORF">HEB94_000509</name>
</gene>
<evidence type="ECO:0000313" key="2">
    <source>
        <dbReference type="EMBL" id="MBE1603661.1"/>
    </source>
</evidence>
<dbReference type="GO" id="GO:0005524">
    <property type="term" value="F:ATP binding"/>
    <property type="evidence" value="ECO:0007669"/>
    <property type="project" value="InterPro"/>
</dbReference>
<evidence type="ECO:0000313" key="3">
    <source>
        <dbReference type="Proteomes" id="UP000638648"/>
    </source>
</evidence>
<dbReference type="GO" id="GO:0003910">
    <property type="term" value="F:DNA ligase (ATP) activity"/>
    <property type="evidence" value="ECO:0007669"/>
    <property type="project" value="InterPro"/>
</dbReference>
<dbReference type="InterPro" id="IPR012310">
    <property type="entry name" value="DNA_ligase_ATP-dep_cent"/>
</dbReference>
<protein>
    <submittedName>
        <fullName evidence="2">ATP-dependent DNA ligase</fullName>
    </submittedName>
</protein>
<dbReference type="EMBL" id="JADBEM010000001">
    <property type="protein sequence ID" value="MBE1603661.1"/>
    <property type="molecule type" value="Genomic_DNA"/>
</dbReference>
<dbReference type="GO" id="GO:0006281">
    <property type="term" value="P:DNA repair"/>
    <property type="evidence" value="ECO:0007669"/>
    <property type="project" value="InterPro"/>
</dbReference>